<dbReference type="InterPro" id="IPR045851">
    <property type="entry name" value="AMP-bd_C_sf"/>
</dbReference>
<dbReference type="OrthoDB" id="10253115at2759"/>
<proteinExistence type="predicted"/>
<feature type="domain" description="AMP-binding enzyme C-terminal" evidence="1">
    <location>
        <begin position="1"/>
        <end position="60"/>
    </location>
</feature>
<accession>A0A6G0XQE9</accession>
<feature type="non-terminal residue" evidence="2">
    <location>
        <position position="103"/>
    </location>
</feature>
<dbReference type="EMBL" id="VUJU01007639">
    <property type="protein sequence ID" value="KAF0742626.1"/>
    <property type="molecule type" value="Genomic_DNA"/>
</dbReference>
<dbReference type="Proteomes" id="UP000478052">
    <property type="component" value="Unassembled WGS sequence"/>
</dbReference>
<dbReference type="InterPro" id="IPR025110">
    <property type="entry name" value="AMP-bd_C"/>
</dbReference>
<evidence type="ECO:0000313" key="2">
    <source>
        <dbReference type="EMBL" id="KAF0742626.1"/>
    </source>
</evidence>
<keyword evidence="3" id="KW-1185">Reference proteome</keyword>
<feature type="non-terminal residue" evidence="2">
    <location>
        <position position="1"/>
    </location>
</feature>
<dbReference type="AlphaFoldDB" id="A0A6G0XQE9"/>
<organism evidence="2 3">
    <name type="scientific">Aphis craccivora</name>
    <name type="common">Cowpea aphid</name>
    <dbReference type="NCBI Taxonomy" id="307492"/>
    <lineage>
        <taxon>Eukaryota</taxon>
        <taxon>Metazoa</taxon>
        <taxon>Ecdysozoa</taxon>
        <taxon>Arthropoda</taxon>
        <taxon>Hexapoda</taxon>
        <taxon>Insecta</taxon>
        <taxon>Pterygota</taxon>
        <taxon>Neoptera</taxon>
        <taxon>Paraneoptera</taxon>
        <taxon>Hemiptera</taxon>
        <taxon>Sternorrhyncha</taxon>
        <taxon>Aphidomorpha</taxon>
        <taxon>Aphidoidea</taxon>
        <taxon>Aphididae</taxon>
        <taxon>Aphidini</taxon>
        <taxon>Aphis</taxon>
        <taxon>Aphis</taxon>
    </lineage>
</organism>
<dbReference type="Pfam" id="PF13193">
    <property type="entry name" value="AMP-binding_C"/>
    <property type="match status" value="1"/>
</dbReference>
<protein>
    <submittedName>
        <fullName evidence="2">Acyl-CoA synthetase family member 2, mitochondrial</fullName>
    </submittedName>
</protein>
<dbReference type="Gene3D" id="3.30.300.30">
    <property type="match status" value="1"/>
</dbReference>
<evidence type="ECO:0000313" key="3">
    <source>
        <dbReference type="Proteomes" id="UP000478052"/>
    </source>
</evidence>
<evidence type="ECO:0000259" key="1">
    <source>
        <dbReference type="Pfam" id="PF13193"/>
    </source>
</evidence>
<gene>
    <name evidence="2" type="ORF">FWK35_00036324</name>
</gene>
<dbReference type="SUPFAM" id="SSF56801">
    <property type="entry name" value="Acetyl-CoA synthetase-like"/>
    <property type="match status" value="1"/>
</dbReference>
<name>A0A6G0XQE9_APHCR</name>
<reference evidence="2 3" key="1">
    <citation type="submission" date="2019-08" db="EMBL/GenBank/DDBJ databases">
        <title>Whole genome of Aphis craccivora.</title>
        <authorList>
            <person name="Voronova N.V."/>
            <person name="Shulinski R.S."/>
            <person name="Bandarenka Y.V."/>
            <person name="Zhorov D.G."/>
            <person name="Warner D."/>
        </authorList>
    </citation>
    <scope>NUCLEOTIDE SEQUENCE [LARGE SCALE GENOMIC DNA]</scope>
    <source>
        <strain evidence="2">180601</strain>
        <tissue evidence="2">Whole Body</tissue>
    </source>
</reference>
<comment type="caution">
    <text evidence="2">The sequence shown here is derived from an EMBL/GenBank/DDBJ whole genome shotgun (WGS) entry which is preliminary data.</text>
</comment>
<sequence>VYGVPDQRICELMYASLIVKKGAPVTEADIKTYNKRNVYRHFKILKFIEKDAFPKTASGKVQMYRLREMAMQRISDERGPSISVAHSDIQNDNIPRFTMQHHL</sequence>